<feature type="transmembrane region" description="Helical" evidence="8">
    <location>
        <begin position="129"/>
        <end position="146"/>
    </location>
</feature>
<dbReference type="GO" id="GO:0005886">
    <property type="term" value="C:plasma membrane"/>
    <property type="evidence" value="ECO:0007669"/>
    <property type="project" value="UniProtKB-SubCell"/>
</dbReference>
<feature type="transmembrane region" description="Helical" evidence="8">
    <location>
        <begin position="240"/>
        <end position="259"/>
    </location>
</feature>
<evidence type="ECO:0000256" key="6">
    <source>
        <dbReference type="ARBA" id="ARBA00022989"/>
    </source>
</evidence>
<feature type="transmembrane region" description="Helical" evidence="8">
    <location>
        <begin position="214"/>
        <end position="233"/>
    </location>
</feature>
<feature type="transmembrane region" description="Helical" evidence="8">
    <location>
        <begin position="42"/>
        <end position="61"/>
    </location>
</feature>
<proteinExistence type="inferred from homology"/>
<evidence type="ECO:0000256" key="8">
    <source>
        <dbReference type="SAM" id="Phobius"/>
    </source>
</evidence>
<feature type="transmembrane region" description="Helical" evidence="8">
    <location>
        <begin position="271"/>
        <end position="289"/>
    </location>
</feature>
<evidence type="ECO:0000256" key="4">
    <source>
        <dbReference type="ARBA" id="ARBA00022475"/>
    </source>
</evidence>
<feature type="transmembrane region" description="Helical" evidence="8">
    <location>
        <begin position="180"/>
        <end position="202"/>
    </location>
</feature>
<evidence type="ECO:0000259" key="9">
    <source>
        <dbReference type="Pfam" id="PF00892"/>
    </source>
</evidence>
<evidence type="ECO:0000256" key="1">
    <source>
        <dbReference type="ARBA" id="ARBA00004651"/>
    </source>
</evidence>
<keyword evidence="4" id="KW-1003">Cell membrane</keyword>
<feature type="transmembrane region" description="Helical" evidence="8">
    <location>
        <begin position="152"/>
        <end position="168"/>
    </location>
</feature>
<feature type="domain" description="EamA" evidence="9">
    <location>
        <begin position="153"/>
        <end position="285"/>
    </location>
</feature>
<dbReference type="InterPro" id="IPR000620">
    <property type="entry name" value="EamA_dom"/>
</dbReference>
<dbReference type="PANTHER" id="PTHR22911:SF137">
    <property type="entry name" value="SOLUTE CARRIER FAMILY 35 MEMBER G2-RELATED"/>
    <property type="match status" value="1"/>
</dbReference>
<sequence>MTAGQPDTKPGGLLYGIGAYGSWGLFPAFFPLLKPAGALEVLAHRIVWTLVLMVGVVVAMRKLSALRSITGRTWLLLVCASGLVSANWVIYVYAVNNGHVVDAALGYFINPLVSVLLGVLIFRERLNRAQIVALVIALAAVVLLAIEVGGPPFIALGLAFSFGLYGAVKKVVPTDPRVSVGLEAAIAAPFAIAYIAVLQLSGHGQFTNNGPGHIALMILSGPITAIPLLFFAAAAQRLPLVTLGLLMYLTPAMQMTWGVVVAHEPMPPARWVGFALIWLALLVFSGDALRRNRRVRQAPAIPS</sequence>
<feature type="transmembrane region" description="Helical" evidence="8">
    <location>
        <begin position="73"/>
        <end position="94"/>
    </location>
</feature>
<reference evidence="10" key="1">
    <citation type="submission" date="2016-03" db="EMBL/GenBank/DDBJ databases">
        <authorList>
            <person name="Ploux O."/>
        </authorList>
    </citation>
    <scope>NUCLEOTIDE SEQUENCE</scope>
    <source>
        <strain evidence="10">UC10</strain>
    </source>
</reference>
<name>A0A1Y5PJB6_9MYCO</name>
<keyword evidence="3" id="KW-0813">Transport</keyword>
<dbReference type="InterPro" id="IPR037185">
    <property type="entry name" value="EmrE-like"/>
</dbReference>
<dbReference type="EMBL" id="FLQS01000022">
    <property type="protein sequence ID" value="SBS75988.1"/>
    <property type="molecule type" value="Genomic_DNA"/>
</dbReference>
<feature type="transmembrane region" description="Helical" evidence="8">
    <location>
        <begin position="12"/>
        <end position="30"/>
    </location>
</feature>
<evidence type="ECO:0000256" key="5">
    <source>
        <dbReference type="ARBA" id="ARBA00022692"/>
    </source>
</evidence>
<organism evidence="10">
    <name type="scientific">uncultured Mycobacterium sp</name>
    <dbReference type="NCBI Taxonomy" id="171292"/>
    <lineage>
        <taxon>Bacteria</taxon>
        <taxon>Bacillati</taxon>
        <taxon>Actinomycetota</taxon>
        <taxon>Actinomycetes</taxon>
        <taxon>Mycobacteriales</taxon>
        <taxon>Mycobacteriaceae</taxon>
        <taxon>Mycobacterium</taxon>
        <taxon>environmental samples</taxon>
    </lineage>
</organism>
<evidence type="ECO:0000313" key="10">
    <source>
        <dbReference type="EMBL" id="SBS75988.1"/>
    </source>
</evidence>
<dbReference type="SUPFAM" id="SSF103481">
    <property type="entry name" value="Multidrug resistance efflux transporter EmrE"/>
    <property type="match status" value="2"/>
</dbReference>
<dbReference type="PANTHER" id="PTHR22911">
    <property type="entry name" value="ACYL-MALONYL CONDENSING ENZYME-RELATED"/>
    <property type="match status" value="1"/>
</dbReference>
<protein>
    <submittedName>
        <fullName evidence="10">Protein RarD</fullName>
    </submittedName>
</protein>
<keyword evidence="7 8" id="KW-0472">Membrane</keyword>
<dbReference type="Pfam" id="PF00892">
    <property type="entry name" value="EamA"/>
    <property type="match status" value="2"/>
</dbReference>
<accession>A0A1Y5PJB6</accession>
<keyword evidence="6 8" id="KW-1133">Transmembrane helix</keyword>
<evidence type="ECO:0000256" key="2">
    <source>
        <dbReference type="ARBA" id="ARBA00007362"/>
    </source>
</evidence>
<feature type="domain" description="EamA" evidence="9">
    <location>
        <begin position="12"/>
        <end position="144"/>
    </location>
</feature>
<dbReference type="NCBIfam" id="TIGR00688">
    <property type="entry name" value="rarD"/>
    <property type="match status" value="1"/>
</dbReference>
<evidence type="ECO:0000256" key="7">
    <source>
        <dbReference type="ARBA" id="ARBA00023136"/>
    </source>
</evidence>
<comment type="subcellular location">
    <subcellularLocation>
        <location evidence="1">Cell membrane</location>
        <topology evidence="1">Multi-pass membrane protein</topology>
    </subcellularLocation>
</comment>
<keyword evidence="5 8" id="KW-0812">Transmembrane</keyword>
<dbReference type="InterPro" id="IPR004626">
    <property type="entry name" value="RarD"/>
</dbReference>
<comment type="similarity">
    <text evidence="2">Belongs to the EamA transporter family.</text>
</comment>
<evidence type="ECO:0000256" key="3">
    <source>
        <dbReference type="ARBA" id="ARBA00022448"/>
    </source>
</evidence>
<dbReference type="AlphaFoldDB" id="A0A1Y5PJB6"/>
<gene>
    <name evidence="10" type="primary">rarD</name>
    <name evidence="10" type="ORF">MHPYR_290064</name>
</gene>
<feature type="transmembrane region" description="Helical" evidence="8">
    <location>
        <begin position="100"/>
        <end position="122"/>
    </location>
</feature>